<accession>A0AAD6WNY1</accession>
<dbReference type="EMBL" id="JARJCM010000228">
    <property type="protein sequence ID" value="KAJ7021563.1"/>
    <property type="molecule type" value="Genomic_DNA"/>
</dbReference>
<dbReference type="AlphaFoldDB" id="A0AAD6WNY1"/>
<evidence type="ECO:0000313" key="3">
    <source>
        <dbReference type="Proteomes" id="UP001218188"/>
    </source>
</evidence>
<feature type="transmembrane region" description="Helical" evidence="1">
    <location>
        <begin position="12"/>
        <end position="33"/>
    </location>
</feature>
<keyword evidence="1" id="KW-1133">Transmembrane helix</keyword>
<keyword evidence="3" id="KW-1185">Reference proteome</keyword>
<feature type="transmembrane region" description="Helical" evidence="1">
    <location>
        <begin position="100"/>
        <end position="120"/>
    </location>
</feature>
<evidence type="ECO:0000256" key="1">
    <source>
        <dbReference type="SAM" id="Phobius"/>
    </source>
</evidence>
<name>A0AAD6WNY1_9AGAR</name>
<reference evidence="2" key="1">
    <citation type="submission" date="2023-03" db="EMBL/GenBank/DDBJ databases">
        <title>Massive genome expansion in bonnet fungi (Mycena s.s.) driven by repeated elements and novel gene families across ecological guilds.</title>
        <authorList>
            <consortium name="Lawrence Berkeley National Laboratory"/>
            <person name="Harder C.B."/>
            <person name="Miyauchi S."/>
            <person name="Viragh M."/>
            <person name="Kuo A."/>
            <person name="Thoen E."/>
            <person name="Andreopoulos B."/>
            <person name="Lu D."/>
            <person name="Skrede I."/>
            <person name="Drula E."/>
            <person name="Henrissat B."/>
            <person name="Morin E."/>
            <person name="Kohler A."/>
            <person name="Barry K."/>
            <person name="LaButti K."/>
            <person name="Morin E."/>
            <person name="Salamov A."/>
            <person name="Lipzen A."/>
            <person name="Mereny Z."/>
            <person name="Hegedus B."/>
            <person name="Baldrian P."/>
            <person name="Stursova M."/>
            <person name="Weitz H."/>
            <person name="Taylor A."/>
            <person name="Grigoriev I.V."/>
            <person name="Nagy L.G."/>
            <person name="Martin F."/>
            <person name="Kauserud H."/>
        </authorList>
    </citation>
    <scope>NUCLEOTIDE SEQUENCE</scope>
    <source>
        <strain evidence="2">CBHHK200</strain>
    </source>
</reference>
<comment type="caution">
    <text evidence="2">The sequence shown here is derived from an EMBL/GenBank/DDBJ whole genome shotgun (WGS) entry which is preliminary data.</text>
</comment>
<protein>
    <submittedName>
        <fullName evidence="2">Uncharacterized protein</fullName>
    </submittedName>
</protein>
<evidence type="ECO:0000313" key="2">
    <source>
        <dbReference type="EMBL" id="KAJ7021563.1"/>
    </source>
</evidence>
<dbReference type="Proteomes" id="UP001218188">
    <property type="component" value="Unassembled WGS sequence"/>
</dbReference>
<keyword evidence="1" id="KW-0472">Membrane</keyword>
<proteinExistence type="predicted"/>
<keyword evidence="1" id="KW-0812">Transmembrane</keyword>
<gene>
    <name evidence="2" type="ORF">C8F04DRAFT_1273527</name>
</gene>
<sequence>MMRPSDVSIYLRWAVSPNATLTLLLAIPTHYLLPTSPSPHLDARSLVFRGRRLDMDRPPNKPLPAILPPLRVPTPASAPFSSATTRHTQLYIKGPLDIPLLLWTIVLCSYLRLVFTLEMFPRVGR</sequence>
<organism evidence="2 3">
    <name type="scientific">Mycena alexandri</name>
    <dbReference type="NCBI Taxonomy" id="1745969"/>
    <lineage>
        <taxon>Eukaryota</taxon>
        <taxon>Fungi</taxon>
        <taxon>Dikarya</taxon>
        <taxon>Basidiomycota</taxon>
        <taxon>Agaricomycotina</taxon>
        <taxon>Agaricomycetes</taxon>
        <taxon>Agaricomycetidae</taxon>
        <taxon>Agaricales</taxon>
        <taxon>Marasmiineae</taxon>
        <taxon>Mycenaceae</taxon>
        <taxon>Mycena</taxon>
    </lineage>
</organism>